<evidence type="ECO:0000256" key="13">
    <source>
        <dbReference type="ARBA" id="ARBA00049427"/>
    </source>
</evidence>
<evidence type="ECO:0000256" key="14">
    <source>
        <dbReference type="RuleBase" id="RU367081"/>
    </source>
</evidence>
<dbReference type="GO" id="GO:0006488">
    <property type="term" value="P:dolichol-linked oligosaccharide biosynthetic process"/>
    <property type="evidence" value="ECO:0007669"/>
    <property type="project" value="UniProtKB-UniRule"/>
</dbReference>
<comment type="catalytic activity">
    <reaction evidence="10">
        <text>androst-4-ene-3,17-dione + NADPH + H(+) = 5alpha-androstan-3,17-dione + NADP(+)</text>
        <dbReference type="Rhea" id="RHEA:50816"/>
        <dbReference type="ChEBI" id="CHEBI:15378"/>
        <dbReference type="ChEBI" id="CHEBI:15994"/>
        <dbReference type="ChEBI" id="CHEBI:16422"/>
        <dbReference type="ChEBI" id="CHEBI:57783"/>
        <dbReference type="ChEBI" id="CHEBI:58349"/>
    </reaction>
    <physiologicalReaction direction="right-to-left" evidence="10">
        <dbReference type="Rhea" id="RHEA:50818"/>
    </physiologicalReaction>
</comment>
<dbReference type="InterPro" id="IPR039698">
    <property type="entry name" value="Dfg10/SRD5A3"/>
</dbReference>
<comment type="caution">
    <text evidence="16">The sequence shown here is derived from an EMBL/GenBank/DDBJ whole genome shotgun (WGS) entry which is preliminary data.</text>
</comment>
<dbReference type="PANTHER" id="PTHR14624">
    <property type="entry name" value="DFG10 PROTEIN"/>
    <property type="match status" value="1"/>
</dbReference>
<keyword evidence="14" id="KW-0521">NADP</keyword>
<evidence type="ECO:0000256" key="2">
    <source>
        <dbReference type="ARBA" id="ARBA00012049"/>
    </source>
</evidence>
<dbReference type="PANTHER" id="PTHR14624:SF0">
    <property type="entry name" value="POLYPRENOL REDUCTASE"/>
    <property type="match status" value="1"/>
</dbReference>
<evidence type="ECO:0000256" key="7">
    <source>
        <dbReference type="ARBA" id="ARBA00045898"/>
    </source>
</evidence>
<sequence>MCCQVLPAQTVQSHSCPRFWCSCWCGSTPLGGCWSACLSAFSLMGSCMSCSMGLASCITVALGLTVLCVDRIGKGLMDVTYYCFSCGSALRFNRPFSFFFSGASSLSQLDWIQTTGFIVFICGSLLQHQSIVLLARLRTGKSGAVETLAHRMPTGGCFHLVSCPHYFAELLIYVSLGFVFGGRSSTWWLLVLYVFFNQALAAQLSHELYVSKYQLYPKHRKALIPFVL</sequence>
<dbReference type="EMBL" id="WKFB01000168">
    <property type="protein sequence ID" value="KAF6733103.1"/>
    <property type="molecule type" value="Genomic_DNA"/>
</dbReference>
<dbReference type="PROSITE" id="PS50244">
    <property type="entry name" value="S5A_REDUCTASE"/>
    <property type="match status" value="1"/>
</dbReference>
<comment type="catalytic activity">
    <reaction evidence="13 14">
        <text>a di-trans,poly-cis-dolichal + NADP(+) = a di-trans,poly-cis-polyprenal + NADPH + H(+)</text>
        <dbReference type="Rhea" id="RHEA:80727"/>
        <dbReference type="Rhea" id="RHEA-COMP:19536"/>
        <dbReference type="Rhea" id="RHEA-COMP:19537"/>
        <dbReference type="ChEBI" id="CHEBI:15378"/>
        <dbReference type="ChEBI" id="CHEBI:57783"/>
        <dbReference type="ChEBI" id="CHEBI:58349"/>
        <dbReference type="ChEBI" id="CHEBI:231623"/>
        <dbReference type="ChEBI" id="CHEBI:231637"/>
        <dbReference type="EC" id="1.3.1.94"/>
    </reaction>
    <physiologicalReaction direction="right-to-left" evidence="13 14">
        <dbReference type="Rhea" id="RHEA:80729"/>
    </physiologicalReaction>
</comment>
<dbReference type="Pfam" id="PF02544">
    <property type="entry name" value="Steroid_dh"/>
    <property type="match status" value="1"/>
</dbReference>
<feature type="domain" description="3-oxo-5-alpha-steroid 4-dehydrogenase C-terminal" evidence="15">
    <location>
        <begin position="110"/>
        <end position="228"/>
    </location>
</feature>
<keyword evidence="5" id="KW-1133">Transmembrane helix</keyword>
<keyword evidence="14" id="KW-0256">Endoplasmic reticulum</keyword>
<comment type="pathway">
    <text evidence="14">Protein modification; protein glycosylation.</text>
</comment>
<dbReference type="Proteomes" id="UP000646548">
    <property type="component" value="Unassembled WGS sequence"/>
</dbReference>
<dbReference type="GO" id="GO:0016095">
    <property type="term" value="P:polyprenol catabolic process"/>
    <property type="evidence" value="ECO:0007669"/>
    <property type="project" value="UniProtKB-UniRule"/>
</dbReference>
<dbReference type="EC" id="1.3.1.22" evidence="2 14"/>
<comment type="function">
    <text evidence="7">Plays a key role in early steps of protein N-linked glycosylation by being involved in the conversion of polyprenol into dolichol. Acts as a polyprenal reductase that mediates the reduction of polyprenal into dolichal in a NADP-dependent mechanism. Dolichols are required for the synthesis of dolichol-linked monosaccharides and the oligosaccharide precursor used for N-glycosylation. Also able to convert testosterone (T) into 5-alpha-dihydrotestosterone (DHT).</text>
</comment>
<dbReference type="GO" id="GO:0102389">
    <property type="term" value="F:polyprenol reductase activity"/>
    <property type="evidence" value="ECO:0007669"/>
    <property type="project" value="UniProtKB-UniRule"/>
</dbReference>
<organism evidence="16 17">
    <name type="scientific">Oryzias melastigma</name>
    <name type="common">Marine medaka</name>
    <dbReference type="NCBI Taxonomy" id="30732"/>
    <lineage>
        <taxon>Eukaryota</taxon>
        <taxon>Metazoa</taxon>
        <taxon>Chordata</taxon>
        <taxon>Craniata</taxon>
        <taxon>Vertebrata</taxon>
        <taxon>Euteleostomi</taxon>
        <taxon>Actinopterygii</taxon>
        <taxon>Neopterygii</taxon>
        <taxon>Teleostei</taxon>
        <taxon>Neoteleostei</taxon>
        <taxon>Acanthomorphata</taxon>
        <taxon>Ovalentaria</taxon>
        <taxon>Atherinomorphae</taxon>
        <taxon>Beloniformes</taxon>
        <taxon>Adrianichthyidae</taxon>
        <taxon>Oryziinae</taxon>
        <taxon>Oryzias</taxon>
    </lineage>
</organism>
<dbReference type="Gene3D" id="1.20.120.1630">
    <property type="match status" value="1"/>
</dbReference>
<dbReference type="InterPro" id="IPR001104">
    <property type="entry name" value="3-oxo-5_a-steroid_4-DH_C"/>
</dbReference>
<dbReference type="EC" id="1.3.1.94" evidence="3 14"/>
<accession>A0A834CW30</accession>
<comment type="similarity">
    <text evidence="8 14">Belongs to the steroid 5-alpha reductase family. Polyprenal reductase subfamily.</text>
</comment>
<comment type="catalytic activity">
    <reaction evidence="11">
        <text>a 3-oxo-5alpha-steroid + NADP(+) = a 3-oxo-Delta(4)-steroid + NADPH + H(+)</text>
        <dbReference type="Rhea" id="RHEA:54384"/>
        <dbReference type="ChEBI" id="CHEBI:13601"/>
        <dbReference type="ChEBI" id="CHEBI:15378"/>
        <dbReference type="ChEBI" id="CHEBI:47909"/>
        <dbReference type="ChEBI" id="CHEBI:57783"/>
        <dbReference type="ChEBI" id="CHEBI:58349"/>
        <dbReference type="EC" id="1.3.1.22"/>
    </reaction>
    <physiologicalReaction direction="right-to-left" evidence="11">
        <dbReference type="Rhea" id="RHEA:54386"/>
    </physiologicalReaction>
</comment>
<evidence type="ECO:0000256" key="12">
    <source>
        <dbReference type="ARBA" id="ARBA00049397"/>
    </source>
</evidence>
<evidence type="ECO:0000256" key="6">
    <source>
        <dbReference type="ARBA" id="ARBA00023136"/>
    </source>
</evidence>
<evidence type="ECO:0000256" key="3">
    <source>
        <dbReference type="ARBA" id="ARBA00012522"/>
    </source>
</evidence>
<evidence type="ECO:0000256" key="10">
    <source>
        <dbReference type="ARBA" id="ARBA00048095"/>
    </source>
</evidence>
<dbReference type="GO" id="GO:0160198">
    <property type="term" value="F:polyprenal reductase activity"/>
    <property type="evidence" value="ECO:0007669"/>
    <property type="project" value="UniProtKB-EC"/>
</dbReference>
<evidence type="ECO:0000313" key="16">
    <source>
        <dbReference type="EMBL" id="KAF6733103.1"/>
    </source>
</evidence>
<keyword evidence="4" id="KW-0812">Transmembrane</keyword>
<evidence type="ECO:0000256" key="8">
    <source>
        <dbReference type="ARBA" id="ARBA00046320"/>
    </source>
</evidence>
<evidence type="ECO:0000256" key="1">
    <source>
        <dbReference type="ARBA" id="ARBA00004127"/>
    </source>
</evidence>
<evidence type="ECO:0000256" key="4">
    <source>
        <dbReference type="ARBA" id="ARBA00022692"/>
    </source>
</evidence>
<evidence type="ECO:0000259" key="15">
    <source>
        <dbReference type="Pfam" id="PF02544"/>
    </source>
</evidence>
<keyword evidence="6" id="KW-0472">Membrane</keyword>
<proteinExistence type="inferred from homology"/>
<dbReference type="UniPathway" id="UPA00378"/>
<evidence type="ECO:0000313" key="17">
    <source>
        <dbReference type="Proteomes" id="UP000646548"/>
    </source>
</evidence>
<name>A0A834CW30_ORYME</name>
<evidence type="ECO:0000256" key="11">
    <source>
        <dbReference type="ARBA" id="ARBA00048765"/>
    </source>
</evidence>
<reference evidence="16" key="1">
    <citation type="journal article" name="BMC Genomics">
        <title>Long-read sequencing and de novo genome assembly of marine medaka (Oryzias melastigma).</title>
        <authorList>
            <person name="Liang P."/>
            <person name="Saqib H.S.A."/>
            <person name="Ni X."/>
            <person name="Shen Y."/>
        </authorList>
    </citation>
    <scope>NUCLEOTIDE SEQUENCE</scope>
    <source>
        <strain evidence="16">Bigg-433</strain>
    </source>
</reference>
<comment type="subcellular location">
    <subcellularLocation>
        <location evidence="1">Endomembrane system</location>
        <topology evidence="1">Multi-pass membrane protein</topology>
    </subcellularLocation>
    <subcellularLocation>
        <location evidence="14">Endoplasmic reticulum membrane</location>
    </subcellularLocation>
</comment>
<evidence type="ECO:0000256" key="9">
    <source>
        <dbReference type="ARBA" id="ARBA00047186"/>
    </source>
</evidence>
<dbReference type="GO" id="GO:0047751">
    <property type="term" value="F:3-oxo-5-alpha-steroid 4-dehydrogenase (NADP+) activity"/>
    <property type="evidence" value="ECO:0007669"/>
    <property type="project" value="UniProtKB-UniRule"/>
</dbReference>
<dbReference type="AlphaFoldDB" id="A0A834CW30"/>
<gene>
    <name evidence="16" type="ORF">FQA47_009869</name>
</gene>
<evidence type="ECO:0000256" key="5">
    <source>
        <dbReference type="ARBA" id="ARBA00022989"/>
    </source>
</evidence>
<keyword evidence="14" id="KW-0560">Oxidoreductase</keyword>
<dbReference type="GO" id="GO:0005789">
    <property type="term" value="C:endoplasmic reticulum membrane"/>
    <property type="evidence" value="ECO:0007669"/>
    <property type="project" value="UniProtKB-SubCell"/>
</dbReference>
<comment type="catalytic activity">
    <reaction evidence="12">
        <text>17beta-hydroxy-5alpha-androstan-3-one + NADP(+) = testosterone + NADPH + H(+)</text>
        <dbReference type="Rhea" id="RHEA:50820"/>
        <dbReference type="ChEBI" id="CHEBI:15378"/>
        <dbReference type="ChEBI" id="CHEBI:16330"/>
        <dbReference type="ChEBI" id="CHEBI:17347"/>
        <dbReference type="ChEBI" id="CHEBI:57783"/>
        <dbReference type="ChEBI" id="CHEBI:58349"/>
        <dbReference type="EC" id="1.3.1.22"/>
    </reaction>
    <physiologicalReaction direction="right-to-left" evidence="12">
        <dbReference type="Rhea" id="RHEA:50822"/>
    </physiologicalReaction>
</comment>
<protein>
    <recommendedName>
        <fullName evidence="9 14">Polyprenal reductase</fullName>
        <ecNumber evidence="2 14">1.3.1.22</ecNumber>
        <ecNumber evidence="3 14">1.3.1.94</ecNumber>
    </recommendedName>
</protein>